<dbReference type="InterPro" id="IPR022043">
    <property type="entry name" value="CAF1A_DD"/>
</dbReference>
<feature type="domain" description="Chromatin assembly factor 1 p150 subunit acidic region" evidence="8">
    <location>
        <begin position="201"/>
        <end position="313"/>
    </location>
</feature>
<feature type="region of interest" description="Disordered" evidence="7">
    <location>
        <begin position="194"/>
        <end position="300"/>
    </location>
</feature>
<keyword evidence="6" id="KW-0539">Nucleus</keyword>
<feature type="compositionally biased region" description="Acidic residues" evidence="7">
    <location>
        <begin position="501"/>
        <end position="516"/>
    </location>
</feature>
<evidence type="ECO:0000259" key="10">
    <source>
        <dbReference type="Pfam" id="PF21796"/>
    </source>
</evidence>
<evidence type="ECO:0000256" key="2">
    <source>
        <dbReference type="ARBA" id="ARBA00022705"/>
    </source>
</evidence>
<evidence type="ECO:0008006" key="15">
    <source>
        <dbReference type="Google" id="ProtNLM"/>
    </source>
</evidence>
<evidence type="ECO:0000259" key="9">
    <source>
        <dbReference type="Pfam" id="PF12253"/>
    </source>
</evidence>
<evidence type="ECO:0000256" key="7">
    <source>
        <dbReference type="SAM" id="MobiDB-lite"/>
    </source>
</evidence>
<evidence type="ECO:0000256" key="6">
    <source>
        <dbReference type="ARBA" id="ARBA00023242"/>
    </source>
</evidence>
<feature type="compositionally biased region" description="Basic residues" evidence="7">
    <location>
        <begin position="542"/>
        <end position="552"/>
    </location>
</feature>
<keyword evidence="3" id="KW-0227">DNA damage</keyword>
<organism evidence="11 13">
    <name type="scientific">Wallemia mellicola</name>
    <dbReference type="NCBI Taxonomy" id="1708541"/>
    <lineage>
        <taxon>Eukaryota</taxon>
        <taxon>Fungi</taxon>
        <taxon>Dikarya</taxon>
        <taxon>Basidiomycota</taxon>
        <taxon>Wallemiomycotina</taxon>
        <taxon>Wallemiomycetes</taxon>
        <taxon>Wallemiales</taxon>
        <taxon>Wallemiaceae</taxon>
        <taxon>Wallemia</taxon>
    </lineage>
</organism>
<dbReference type="Proteomes" id="UP000307169">
    <property type="component" value="Unassembled WGS sequence"/>
</dbReference>
<feature type="domain" description="Chromatin assembly factor 1 subunit Cac1-like C-terminal" evidence="10">
    <location>
        <begin position="647"/>
        <end position="706"/>
    </location>
</feature>
<dbReference type="Proteomes" id="UP000310708">
    <property type="component" value="Unassembled WGS sequence"/>
</dbReference>
<dbReference type="GO" id="GO:0006260">
    <property type="term" value="P:DNA replication"/>
    <property type="evidence" value="ECO:0007669"/>
    <property type="project" value="UniProtKB-KW"/>
</dbReference>
<dbReference type="GO" id="GO:0006334">
    <property type="term" value="P:nucleosome assembly"/>
    <property type="evidence" value="ECO:0007669"/>
    <property type="project" value="TreeGrafter"/>
</dbReference>
<evidence type="ECO:0000313" key="11">
    <source>
        <dbReference type="EMBL" id="TIB95365.1"/>
    </source>
</evidence>
<dbReference type="Pfam" id="PF12253">
    <property type="entry name" value="CAF1A_dimeriz"/>
    <property type="match status" value="1"/>
</dbReference>
<dbReference type="GO" id="GO:0006281">
    <property type="term" value="P:DNA repair"/>
    <property type="evidence" value="ECO:0007669"/>
    <property type="project" value="UniProtKB-KW"/>
</dbReference>
<comment type="subcellular location">
    <subcellularLocation>
        <location evidence="1">Nucleus</location>
    </subcellularLocation>
</comment>
<sequence>MDIEKENKLGTKRKDTSTITTTPSKKQKRSIIEYKNKLVFKQKSINLSKHTKTLQSLLEFHQFLSTLNDNLTQIPNEHLDLISILVQESDKQLPDLIKHVKSQIKPSNFNFDIQQHALESAIQTVAFFKNYGIEGDQLPSKYKLFKWEVKNLDDLPQDALDNIKQRRFDREFSQQKLLESISGLDHDDFESVLSQTAQTPSADKVKKDEERIKKEEEKRKKEEEKQEEKRRKEEEKLEEKRRKEEEKLKKEHEKQLEKNRKEEEKNSEKQKAQKQSNAFKGFFSKVVTPKKPTSPSKDVSDFEKTFKSFHLKQGFDIAPINRFKPAQFDDFWGTIDKTPSDSITLESSLASIPKWKLIKKNAAVADKHAPLHSKIAPPIDLRSVMQQLSEAEVGGDENKAKEILESFKTRFRGKLRHKLLKYHEDYRPGWWGTCTKSSSTVGPRRPFAKDALQFDYSYDSEVEWGEEEPDEKGEEIQSQPGSDDEKDKDNESDADSWLVSDSEDVGLEDMDLDNMDIPDLREKVDDPIENAIAAERRDERVKAKKKNNKSRKPNQPSKPYVSGLKWESDEGQITYPPFISYQIKFFNDADVSINPKEFVSEVKPTLVTQASSTTAATVTNNQDTAFKTPSSVDKQDGQITSIPKTHLMTFVQTVENSSKSRVLLIEELRERFSGLNGPKISKVSIAAMLSANAKRDGKKANSAWHVSDNVKEQI</sequence>
<gene>
    <name evidence="12" type="ORF">E3Q01_00701</name>
    <name evidence="11" type="ORF">E3Q17_04304</name>
</gene>
<feature type="compositionally biased region" description="Basic and acidic residues" evidence="7">
    <location>
        <begin position="203"/>
        <end position="271"/>
    </location>
</feature>
<comment type="caution">
    <text evidence="11">The sequence shown here is derived from an EMBL/GenBank/DDBJ whole genome shotgun (WGS) entry which is preliminary data.</text>
</comment>
<dbReference type="AlphaFoldDB" id="A0A4T0NET6"/>
<proteinExistence type="predicted"/>
<name>A0A4T0NET6_9BASI</name>
<dbReference type="EMBL" id="SPRX01000006">
    <property type="protein sequence ID" value="TIC68708.1"/>
    <property type="molecule type" value="Genomic_DNA"/>
</dbReference>
<keyword evidence="4" id="KW-0143">Chaperone</keyword>
<dbReference type="InterPro" id="IPR021644">
    <property type="entry name" value="CAF-1_p150_acidic"/>
</dbReference>
<dbReference type="GO" id="GO:0033186">
    <property type="term" value="C:CAF-1 complex"/>
    <property type="evidence" value="ECO:0007669"/>
    <property type="project" value="TreeGrafter"/>
</dbReference>
<evidence type="ECO:0000259" key="8">
    <source>
        <dbReference type="Pfam" id="PF11600"/>
    </source>
</evidence>
<feature type="region of interest" description="Disordered" evidence="7">
    <location>
        <begin position="462"/>
        <end position="563"/>
    </location>
</feature>
<feature type="compositionally biased region" description="Acidic residues" evidence="7">
    <location>
        <begin position="462"/>
        <end position="473"/>
    </location>
</feature>
<dbReference type="EMBL" id="SPRH01000096">
    <property type="protein sequence ID" value="TIB95365.1"/>
    <property type="molecule type" value="Genomic_DNA"/>
</dbReference>
<dbReference type="GO" id="GO:0005634">
    <property type="term" value="C:nucleus"/>
    <property type="evidence" value="ECO:0007669"/>
    <property type="project" value="UniProtKB-SubCell"/>
</dbReference>
<evidence type="ECO:0000256" key="3">
    <source>
        <dbReference type="ARBA" id="ARBA00022763"/>
    </source>
</evidence>
<dbReference type="PANTHER" id="PTHR15272:SF0">
    <property type="entry name" value="CHROMATIN ASSEMBLY FACTOR 1 SUBUNIT A"/>
    <property type="match status" value="1"/>
</dbReference>
<evidence type="ECO:0000313" key="13">
    <source>
        <dbReference type="Proteomes" id="UP000307169"/>
    </source>
</evidence>
<keyword evidence="2" id="KW-0235">DNA replication</keyword>
<reference evidence="13 14" key="1">
    <citation type="submission" date="2019-03" db="EMBL/GenBank/DDBJ databases">
        <title>Sequencing 25 genomes of Wallemia mellicola.</title>
        <authorList>
            <person name="Gostincar C."/>
        </authorList>
    </citation>
    <scope>NUCLEOTIDE SEQUENCE [LARGE SCALE GENOMIC DNA]</scope>
    <source>
        <strain evidence="11 13">EXF-1262</strain>
        <strain evidence="12 14">EXF-757</strain>
    </source>
</reference>
<dbReference type="InterPro" id="IPR048800">
    <property type="entry name" value="Cac1-like_C"/>
</dbReference>
<evidence type="ECO:0000256" key="5">
    <source>
        <dbReference type="ARBA" id="ARBA00023204"/>
    </source>
</evidence>
<evidence type="ECO:0000313" key="12">
    <source>
        <dbReference type="EMBL" id="TIC68708.1"/>
    </source>
</evidence>
<protein>
    <recommendedName>
        <fullName evidence="15">Chromatin assembly factor 1 subunit A</fullName>
    </recommendedName>
</protein>
<evidence type="ECO:0000256" key="1">
    <source>
        <dbReference type="ARBA" id="ARBA00004123"/>
    </source>
</evidence>
<feature type="region of interest" description="Disordered" evidence="7">
    <location>
        <begin position="1"/>
        <end position="26"/>
    </location>
</feature>
<evidence type="ECO:0000313" key="14">
    <source>
        <dbReference type="Proteomes" id="UP000310708"/>
    </source>
</evidence>
<accession>A0A4T0NET6</accession>
<dbReference type="PANTHER" id="PTHR15272">
    <property type="entry name" value="CHROMATIN ASSEMBLY FACTOR 1 SUBUNIT A CAF-1 SUBUNIT A"/>
    <property type="match status" value="1"/>
</dbReference>
<dbReference type="Pfam" id="PF21796">
    <property type="entry name" value="Cac1_C"/>
    <property type="match status" value="1"/>
</dbReference>
<dbReference type="Pfam" id="PF11600">
    <property type="entry name" value="CAF1A_acidic"/>
    <property type="match status" value="1"/>
</dbReference>
<evidence type="ECO:0000256" key="4">
    <source>
        <dbReference type="ARBA" id="ARBA00023186"/>
    </source>
</evidence>
<keyword evidence="5" id="KW-0234">DNA repair</keyword>
<feature type="compositionally biased region" description="Basic and acidic residues" evidence="7">
    <location>
        <begin position="1"/>
        <end position="16"/>
    </location>
</feature>
<feature type="domain" description="Chromatin assembly factor 1 subunit A dimerization" evidence="9">
    <location>
        <begin position="418"/>
        <end position="492"/>
    </location>
</feature>